<dbReference type="Proteomes" id="UP000192582">
    <property type="component" value="Unassembled WGS sequence"/>
</dbReference>
<organism evidence="2 3">
    <name type="scientific">Deinococcus hopiensis KR-140</name>
    <dbReference type="NCBI Taxonomy" id="695939"/>
    <lineage>
        <taxon>Bacteria</taxon>
        <taxon>Thermotogati</taxon>
        <taxon>Deinococcota</taxon>
        <taxon>Deinococci</taxon>
        <taxon>Deinococcales</taxon>
        <taxon>Deinococcaceae</taxon>
        <taxon>Deinococcus</taxon>
    </lineage>
</organism>
<dbReference type="AlphaFoldDB" id="A0A1W1V6N2"/>
<dbReference type="STRING" id="695939.SAMN00790413_00220"/>
<evidence type="ECO:0000256" key="1">
    <source>
        <dbReference type="SAM" id="Phobius"/>
    </source>
</evidence>
<feature type="transmembrane region" description="Helical" evidence="1">
    <location>
        <begin position="56"/>
        <end position="74"/>
    </location>
</feature>
<reference evidence="2 3" key="1">
    <citation type="submission" date="2017-04" db="EMBL/GenBank/DDBJ databases">
        <authorList>
            <person name="Afonso C.L."/>
            <person name="Miller P.J."/>
            <person name="Scott M.A."/>
            <person name="Spackman E."/>
            <person name="Goraichik I."/>
            <person name="Dimitrov K.M."/>
            <person name="Suarez D.L."/>
            <person name="Swayne D.E."/>
        </authorList>
    </citation>
    <scope>NUCLEOTIDE SEQUENCE [LARGE SCALE GENOMIC DNA]</scope>
    <source>
        <strain evidence="2 3">KR-140</strain>
    </source>
</reference>
<dbReference type="EMBL" id="FWWU01000009">
    <property type="protein sequence ID" value="SMB88926.1"/>
    <property type="molecule type" value="Genomic_DNA"/>
</dbReference>
<evidence type="ECO:0000313" key="2">
    <source>
        <dbReference type="EMBL" id="SMB88926.1"/>
    </source>
</evidence>
<accession>A0A1W1V6N2</accession>
<protein>
    <submittedName>
        <fullName evidence="2">Uncharacterized protein</fullName>
    </submittedName>
</protein>
<keyword evidence="1" id="KW-1133">Transmembrane helix</keyword>
<dbReference type="RefSeq" id="WP_084047929.1">
    <property type="nucleotide sequence ID" value="NZ_FWWU01000009.1"/>
</dbReference>
<keyword evidence="1" id="KW-0812">Transmembrane</keyword>
<sequence>MTFHSVFLGAGTAFLLPWLHLSTYDDSAYPVFPTLHMRLGRPHVEGEGVFAAVSPYAWLLLAFGVVCLALHLLLGKNRA</sequence>
<keyword evidence="3" id="KW-1185">Reference proteome</keyword>
<proteinExistence type="predicted"/>
<name>A0A1W1V6N2_9DEIO</name>
<gene>
    <name evidence="2" type="ORF">SAMN00790413_00220</name>
</gene>
<evidence type="ECO:0000313" key="3">
    <source>
        <dbReference type="Proteomes" id="UP000192582"/>
    </source>
</evidence>
<keyword evidence="1" id="KW-0472">Membrane</keyword>